<gene>
    <name evidence="2" type="primary">BQ5605_C026g10164</name>
    <name evidence="2" type="ORF">BQ5605_C026G10164</name>
</gene>
<keyword evidence="1" id="KW-0732">Signal</keyword>
<name>A0A2X0MQW2_9BASI</name>
<dbReference type="AlphaFoldDB" id="A0A2X0MQW2"/>
<accession>A0A2X0MQW2</accession>
<reference evidence="2 3" key="1">
    <citation type="submission" date="2016-11" db="EMBL/GenBank/DDBJ databases">
        <authorList>
            <person name="Jaros S."/>
            <person name="Januszkiewicz K."/>
            <person name="Wedrychowicz H."/>
        </authorList>
    </citation>
    <scope>NUCLEOTIDE SEQUENCE [LARGE SCALE GENOMIC DNA]</scope>
</reference>
<evidence type="ECO:0000256" key="1">
    <source>
        <dbReference type="SAM" id="SignalP"/>
    </source>
</evidence>
<proteinExistence type="predicted"/>
<feature type="chain" id="PRO_5015964946" evidence="1">
    <location>
        <begin position="25"/>
        <end position="119"/>
    </location>
</feature>
<dbReference type="EMBL" id="FQNC01000088">
    <property type="protein sequence ID" value="SGZ27691.1"/>
    <property type="molecule type" value="Genomic_DNA"/>
</dbReference>
<organism evidence="2 3">
    <name type="scientific">Microbotryum silenes-dioicae</name>
    <dbReference type="NCBI Taxonomy" id="796604"/>
    <lineage>
        <taxon>Eukaryota</taxon>
        <taxon>Fungi</taxon>
        <taxon>Dikarya</taxon>
        <taxon>Basidiomycota</taxon>
        <taxon>Pucciniomycotina</taxon>
        <taxon>Microbotryomycetes</taxon>
        <taxon>Microbotryales</taxon>
        <taxon>Microbotryaceae</taxon>
        <taxon>Microbotryum</taxon>
    </lineage>
</organism>
<feature type="signal peptide" evidence="1">
    <location>
        <begin position="1"/>
        <end position="24"/>
    </location>
</feature>
<sequence length="119" mass="13319">MARFYLLGLVAVALAIQAPSLSLAHNNPPSDCRSEADKTQMIPGYSQPCEARAHIPHDVAYFGLCLCVGKTWWTKYDTCLKRVTDPSWKTAIAADRQRRCNDCSQEFPPSPSSTYRKLL</sequence>
<keyword evidence="3" id="KW-1185">Reference proteome</keyword>
<evidence type="ECO:0000313" key="2">
    <source>
        <dbReference type="EMBL" id="SGZ27691.1"/>
    </source>
</evidence>
<dbReference type="Proteomes" id="UP000249464">
    <property type="component" value="Unassembled WGS sequence"/>
</dbReference>
<protein>
    <submittedName>
        <fullName evidence="2">BQ5605_C026g10164 protein</fullName>
    </submittedName>
</protein>
<evidence type="ECO:0000313" key="3">
    <source>
        <dbReference type="Proteomes" id="UP000249464"/>
    </source>
</evidence>